<keyword evidence="1" id="KW-0378">Hydrolase</keyword>
<dbReference type="OrthoDB" id="5651943at2"/>
<accession>A0A0W0VTI8</accession>
<dbReference type="EMBL" id="LNYL01000054">
    <property type="protein sequence ID" value="KTD23504.1"/>
    <property type="molecule type" value="Genomic_DNA"/>
</dbReference>
<gene>
    <name evidence="1" type="primary">lem3</name>
    <name evidence="1" type="ORF">Lmac_3180</name>
</gene>
<dbReference type="InterPro" id="IPR036457">
    <property type="entry name" value="PPM-type-like_dom_sf"/>
</dbReference>
<protein>
    <submittedName>
        <fullName evidence="1">Phosphocholine hydrolase Lem3</fullName>
        <ecNumber evidence="1">3.1.3.-</ecNumber>
    </submittedName>
</protein>
<dbReference type="EC" id="3.1.3.-" evidence="1"/>
<sequence>MGKHDVRDQQKVLLARTKNRPFSYEYSFREFLQERFNFFGNTQSLIVSGSTYSNATSENTYGVLDASVTDYLYDEHGVRIGLTMATADGLDHSADKQENLSTALVSSSACESFVNKSKQLTTFDTDTVQQLMLEAGEESKKSKLSPTYNSKSSLAATVIYRQPNGAMKAIIGNVGDGMIVVIDGKTGDIKQVVAARDYQRHQMGGFSQYIPNSVQDLTEDNVAVAAEFIELDTIKEDDIIIQMTDGIWGEFECTKEQHEVDGQTYRAHQLTSKALFYFDKLIRELETIVQLGENLLTGLSLLACTKRNKFQELIQALQPFSETLLKKSFLSRVDYEAYTISVWLEEIRQSGDSGPGIADDLQRYLQESQEDIHYNINTCPAKLLAQDLQRKGLGDCATIAIMQVPNHKKELVRALISNPQHRSALLARIEKEVSEKELDDIITSLSQEKSLPPLTSDENGNSIGCASTDLATRSSLTYPPQTWCLLVQSMDYVRKLIAESPSLEKPVLLRELTTKLTSTDTNELNVAQLSMIFDICSAKENLFNTHRNPNWDQFFGIKNTRTWGDTVKEIRDFALTKLFKEADLIEDIQEKIALLEWAKKQPLFNQHRSNFVITGAWGNTAAVSKINGILDEIETVNYPQLN</sequence>
<dbReference type="Proteomes" id="UP000054908">
    <property type="component" value="Unassembled WGS sequence"/>
</dbReference>
<organism evidence="1 2">
    <name type="scientific">Legionella maceachernii</name>
    <dbReference type="NCBI Taxonomy" id="466"/>
    <lineage>
        <taxon>Bacteria</taxon>
        <taxon>Pseudomonadati</taxon>
        <taxon>Pseudomonadota</taxon>
        <taxon>Gammaproteobacteria</taxon>
        <taxon>Legionellales</taxon>
        <taxon>Legionellaceae</taxon>
        <taxon>Legionella</taxon>
    </lineage>
</organism>
<evidence type="ECO:0000313" key="1">
    <source>
        <dbReference type="EMBL" id="KTD23504.1"/>
    </source>
</evidence>
<proteinExistence type="predicted"/>
<dbReference type="RefSeq" id="WP_058453847.1">
    <property type="nucleotide sequence ID" value="NZ_CAAAIB010000011.1"/>
</dbReference>
<dbReference type="AlphaFoldDB" id="A0A0W0VTI8"/>
<evidence type="ECO:0000313" key="2">
    <source>
        <dbReference type="Proteomes" id="UP000054908"/>
    </source>
</evidence>
<reference evidence="1 2" key="1">
    <citation type="submission" date="2015-11" db="EMBL/GenBank/DDBJ databases">
        <title>Genomic analysis of 38 Legionella species identifies large and diverse effector repertoires.</title>
        <authorList>
            <person name="Burstein D."/>
            <person name="Amaro F."/>
            <person name="Zusman T."/>
            <person name="Lifshitz Z."/>
            <person name="Cohen O."/>
            <person name="Gilbert J.A."/>
            <person name="Pupko T."/>
            <person name="Shuman H.A."/>
            <person name="Segal G."/>
        </authorList>
    </citation>
    <scope>NUCLEOTIDE SEQUENCE [LARGE SCALE GENOMIC DNA]</scope>
    <source>
        <strain evidence="1 2">PX-1-G2-E2</strain>
    </source>
</reference>
<comment type="caution">
    <text evidence="1">The sequence shown here is derived from an EMBL/GenBank/DDBJ whole genome shotgun (WGS) entry which is preliminary data.</text>
</comment>
<dbReference type="GO" id="GO:0016787">
    <property type="term" value="F:hydrolase activity"/>
    <property type="evidence" value="ECO:0007669"/>
    <property type="project" value="UniProtKB-KW"/>
</dbReference>
<dbReference type="Gene3D" id="3.60.40.10">
    <property type="entry name" value="PPM-type phosphatase domain"/>
    <property type="match status" value="1"/>
</dbReference>
<dbReference type="PATRIC" id="fig|466.6.peg.3404"/>
<keyword evidence="2" id="KW-1185">Reference proteome</keyword>
<name>A0A0W0VTI8_9GAMM</name>